<evidence type="ECO:0000313" key="2">
    <source>
        <dbReference type="Proteomes" id="UP000785679"/>
    </source>
</evidence>
<organism evidence="1 2">
    <name type="scientific">Halteria grandinella</name>
    <dbReference type="NCBI Taxonomy" id="5974"/>
    <lineage>
        <taxon>Eukaryota</taxon>
        <taxon>Sar</taxon>
        <taxon>Alveolata</taxon>
        <taxon>Ciliophora</taxon>
        <taxon>Intramacronucleata</taxon>
        <taxon>Spirotrichea</taxon>
        <taxon>Stichotrichia</taxon>
        <taxon>Sporadotrichida</taxon>
        <taxon>Halteriidae</taxon>
        <taxon>Halteria</taxon>
    </lineage>
</organism>
<sequence length="94" mass="10858">MDVTYEVPTKRGLMDPELSSVAGGRGDIGQGKDVNKYINQQYYLQDEKKLKETLALYDMFSDENQDLRDSYQQKLSAFEDDLSLQVPLQQYLVQ</sequence>
<accession>A0A8J8SVZ7</accession>
<dbReference type="Proteomes" id="UP000785679">
    <property type="component" value="Unassembled WGS sequence"/>
</dbReference>
<reference evidence="1" key="1">
    <citation type="submission" date="2019-06" db="EMBL/GenBank/DDBJ databases">
        <authorList>
            <person name="Zheng W."/>
        </authorList>
    </citation>
    <scope>NUCLEOTIDE SEQUENCE</scope>
    <source>
        <strain evidence="1">QDHG01</strain>
    </source>
</reference>
<proteinExistence type="predicted"/>
<gene>
    <name evidence="1" type="ORF">FGO68_gene2824</name>
</gene>
<dbReference type="EMBL" id="RRYP01021128">
    <property type="protein sequence ID" value="TNV72739.1"/>
    <property type="molecule type" value="Genomic_DNA"/>
</dbReference>
<comment type="caution">
    <text evidence="1">The sequence shown here is derived from an EMBL/GenBank/DDBJ whole genome shotgun (WGS) entry which is preliminary data.</text>
</comment>
<keyword evidence="2" id="KW-1185">Reference proteome</keyword>
<protein>
    <submittedName>
        <fullName evidence="1">Uncharacterized protein</fullName>
    </submittedName>
</protein>
<name>A0A8J8SVZ7_HALGN</name>
<dbReference type="AlphaFoldDB" id="A0A8J8SVZ7"/>
<evidence type="ECO:0000313" key="1">
    <source>
        <dbReference type="EMBL" id="TNV72739.1"/>
    </source>
</evidence>